<organism evidence="1 2">
    <name type="scientific">Nicotiana tabacum</name>
    <name type="common">Common tobacco</name>
    <dbReference type="NCBI Taxonomy" id="4097"/>
    <lineage>
        <taxon>Eukaryota</taxon>
        <taxon>Viridiplantae</taxon>
        <taxon>Streptophyta</taxon>
        <taxon>Embryophyta</taxon>
        <taxon>Tracheophyta</taxon>
        <taxon>Spermatophyta</taxon>
        <taxon>Magnoliopsida</taxon>
        <taxon>eudicotyledons</taxon>
        <taxon>Gunneridae</taxon>
        <taxon>Pentapetalae</taxon>
        <taxon>asterids</taxon>
        <taxon>lamiids</taxon>
        <taxon>Solanales</taxon>
        <taxon>Solanaceae</taxon>
        <taxon>Nicotianoideae</taxon>
        <taxon>Nicotianeae</taxon>
        <taxon>Nicotiana</taxon>
    </lineage>
</organism>
<dbReference type="RefSeq" id="XP_075073991.1">
    <property type="nucleotide sequence ID" value="XM_075217890.1"/>
</dbReference>
<reference evidence="1" key="1">
    <citation type="journal article" date="2014" name="Nat. Commun.">
        <title>The tobacco genome sequence and its comparison with those of tomato and potato.</title>
        <authorList>
            <person name="Sierro N."/>
            <person name="Battey J.N."/>
            <person name="Ouadi S."/>
            <person name="Bakaher N."/>
            <person name="Bovet L."/>
            <person name="Willig A."/>
            <person name="Goepfert S."/>
            <person name="Peitsch M.C."/>
            <person name="Ivanov N.V."/>
        </authorList>
    </citation>
    <scope>NUCLEOTIDE SEQUENCE [LARGE SCALE GENOMIC DNA]</scope>
</reference>
<name>A0AC58RMN8_TOBAC</name>
<protein>
    <submittedName>
        <fullName evidence="2">Uncharacterized protein LOC142161891</fullName>
    </submittedName>
</protein>
<keyword evidence="1" id="KW-1185">Reference proteome</keyword>
<proteinExistence type="predicted"/>
<dbReference type="Proteomes" id="UP000790787">
    <property type="component" value="Chromosome 1"/>
</dbReference>
<accession>A0AC58RMN8</accession>
<sequence length="148" mass="17594">MRFNFTTIYGLHTIGDRRGLWHELRLIQKDQAGPWLAMRDFNTVLNIEDRINGNQIHESEVKDFKNFMNDYHMAELRSIGAKYTWSNNSVSIKIDRGVSNTEWMLKYPHFDIIIMAPCFSDHSPLAIRLEDHQKKTYRPFRFFNVIAE</sequence>
<evidence type="ECO:0000313" key="1">
    <source>
        <dbReference type="Proteomes" id="UP000790787"/>
    </source>
</evidence>
<gene>
    <name evidence="2" type="primary">LOC142161891</name>
</gene>
<evidence type="ECO:0000313" key="2">
    <source>
        <dbReference type="RefSeq" id="XP_075073991.1"/>
    </source>
</evidence>
<reference evidence="2" key="2">
    <citation type="submission" date="2025-08" db="UniProtKB">
        <authorList>
            <consortium name="RefSeq"/>
        </authorList>
    </citation>
    <scope>IDENTIFICATION</scope>
    <source>
        <tissue evidence="2">Leaf</tissue>
    </source>
</reference>